<proteinExistence type="predicted"/>
<sequence length="337" mass="38753">MASNATSEIKAYLSGVGLKNIEHLEVRRGRNLIATFAHNSKWLILKKKGSANTVFNGTSLGNELAFLDKSAKSKEVKAMSFLPKTFHFNYAEDILISRYYKGYTSLMQAKPEAALFQSVGKQLGKLHSINNLAFKESLPKINRGDLLPEFNYFTPQAITSGGPSVMEYIRFLQKFPDLLAAIDELYAKYEENCIVHGDFKADNVLVYRKKGKQYCKIIDYEFTAVGDRHYDLGYILGSFLMKWVYEMKLTHDTMDFADNYFQELRKAFLVLMESYQKETGSVIDTNRIVRFAGLYLMKIFFNCSIHSRHLSKNELMLLQIARNYLVFSDKQTSIHFL</sequence>
<gene>
    <name evidence="2" type="ORF">E4635_04965</name>
</gene>
<dbReference type="InterPro" id="IPR002575">
    <property type="entry name" value="Aminoglycoside_PTrfase"/>
</dbReference>
<reference evidence="2 3" key="1">
    <citation type="submission" date="2019-04" db="EMBL/GenBank/DDBJ databases">
        <title>Flavobacterium sp. strain DS2-A Genome sequencing and assembly.</title>
        <authorList>
            <person name="Kim I."/>
        </authorList>
    </citation>
    <scope>NUCLEOTIDE SEQUENCE [LARGE SCALE GENOMIC DNA]</scope>
    <source>
        <strain evidence="2 3">DS2-A</strain>
    </source>
</reference>
<dbReference type="EMBL" id="SRLH01000002">
    <property type="protein sequence ID" value="TGD59205.1"/>
    <property type="molecule type" value="Genomic_DNA"/>
</dbReference>
<dbReference type="Pfam" id="PF01636">
    <property type="entry name" value="APH"/>
    <property type="match status" value="1"/>
</dbReference>
<evidence type="ECO:0000313" key="3">
    <source>
        <dbReference type="Proteomes" id="UP000297407"/>
    </source>
</evidence>
<dbReference type="RefSeq" id="WP_135525515.1">
    <property type="nucleotide sequence ID" value="NZ_SRLH01000002.1"/>
</dbReference>
<accession>A0A4Z0L9Q9</accession>
<dbReference type="Proteomes" id="UP000297407">
    <property type="component" value="Unassembled WGS sequence"/>
</dbReference>
<name>A0A4Z0L9Q9_9FLAO</name>
<dbReference type="OrthoDB" id="3806873at2"/>
<dbReference type="Gene3D" id="3.90.1200.10">
    <property type="match status" value="1"/>
</dbReference>
<evidence type="ECO:0000259" key="1">
    <source>
        <dbReference type="Pfam" id="PF01636"/>
    </source>
</evidence>
<comment type="caution">
    <text evidence="2">The sequence shown here is derived from an EMBL/GenBank/DDBJ whole genome shotgun (WGS) entry which is preliminary data.</text>
</comment>
<dbReference type="SUPFAM" id="SSF56112">
    <property type="entry name" value="Protein kinase-like (PK-like)"/>
    <property type="match status" value="1"/>
</dbReference>
<evidence type="ECO:0000313" key="2">
    <source>
        <dbReference type="EMBL" id="TGD59205.1"/>
    </source>
</evidence>
<keyword evidence="3" id="KW-1185">Reference proteome</keyword>
<keyword evidence="2" id="KW-0808">Transferase</keyword>
<dbReference type="InterPro" id="IPR011009">
    <property type="entry name" value="Kinase-like_dom_sf"/>
</dbReference>
<organism evidence="2 3">
    <name type="scientific">Flavobacterium humi</name>
    <dbReference type="NCBI Taxonomy" id="2562683"/>
    <lineage>
        <taxon>Bacteria</taxon>
        <taxon>Pseudomonadati</taxon>
        <taxon>Bacteroidota</taxon>
        <taxon>Flavobacteriia</taxon>
        <taxon>Flavobacteriales</taxon>
        <taxon>Flavobacteriaceae</taxon>
        <taxon>Flavobacterium</taxon>
    </lineage>
</organism>
<dbReference type="AlphaFoldDB" id="A0A4Z0L9Q9"/>
<dbReference type="GO" id="GO:0016740">
    <property type="term" value="F:transferase activity"/>
    <property type="evidence" value="ECO:0007669"/>
    <property type="project" value="UniProtKB-KW"/>
</dbReference>
<protein>
    <submittedName>
        <fullName evidence="2">Aminoglycoside phosphotransferase family protein</fullName>
    </submittedName>
</protein>
<feature type="domain" description="Aminoglycoside phosphotransferase" evidence="1">
    <location>
        <begin position="108"/>
        <end position="238"/>
    </location>
</feature>